<dbReference type="RefSeq" id="XP_020122793.1">
    <property type="nucleotide sequence ID" value="XM_020261269.1"/>
</dbReference>
<dbReference type="GeneID" id="31000929"/>
<keyword evidence="1" id="KW-0812">Transmembrane</keyword>
<dbReference type="PANTHER" id="PTHR10900">
    <property type="entry name" value="PERIOSTIN-RELATED"/>
    <property type="match status" value="1"/>
</dbReference>
<dbReference type="STRING" id="1441469.A0A1Q5Q9R6"/>
<protein>
    <recommendedName>
        <fullName evidence="2">FAS1 domain-containing protein</fullName>
    </recommendedName>
</protein>
<evidence type="ECO:0000256" key="1">
    <source>
        <dbReference type="SAM" id="Phobius"/>
    </source>
</evidence>
<organism evidence="3 4">
    <name type="scientific">Talaromyces atroroseus</name>
    <dbReference type="NCBI Taxonomy" id="1441469"/>
    <lineage>
        <taxon>Eukaryota</taxon>
        <taxon>Fungi</taxon>
        <taxon>Dikarya</taxon>
        <taxon>Ascomycota</taxon>
        <taxon>Pezizomycotina</taxon>
        <taxon>Eurotiomycetes</taxon>
        <taxon>Eurotiomycetidae</taxon>
        <taxon>Eurotiales</taxon>
        <taxon>Trichocomaceae</taxon>
        <taxon>Talaromyces</taxon>
        <taxon>Talaromyces sect. Trachyspermi</taxon>
    </lineage>
</organism>
<feature type="transmembrane region" description="Helical" evidence="1">
    <location>
        <begin position="6"/>
        <end position="29"/>
    </location>
</feature>
<evidence type="ECO:0000259" key="2">
    <source>
        <dbReference type="PROSITE" id="PS50213"/>
    </source>
</evidence>
<dbReference type="Gene3D" id="2.30.180.10">
    <property type="entry name" value="FAS1 domain"/>
    <property type="match status" value="2"/>
</dbReference>
<dbReference type="AlphaFoldDB" id="A0A1Q5Q9R6"/>
<dbReference type="GO" id="GO:0031012">
    <property type="term" value="C:extracellular matrix"/>
    <property type="evidence" value="ECO:0007669"/>
    <property type="project" value="TreeGrafter"/>
</dbReference>
<dbReference type="GO" id="GO:0030198">
    <property type="term" value="P:extracellular matrix organization"/>
    <property type="evidence" value="ECO:0007669"/>
    <property type="project" value="TreeGrafter"/>
</dbReference>
<proteinExistence type="predicted"/>
<dbReference type="Proteomes" id="UP000214365">
    <property type="component" value="Unassembled WGS sequence"/>
</dbReference>
<dbReference type="InterPro" id="IPR036378">
    <property type="entry name" value="FAS1_dom_sf"/>
</dbReference>
<feature type="domain" description="FAS1" evidence="2">
    <location>
        <begin position="61"/>
        <end position="200"/>
    </location>
</feature>
<dbReference type="GO" id="GO:0050839">
    <property type="term" value="F:cell adhesion molecule binding"/>
    <property type="evidence" value="ECO:0007669"/>
    <property type="project" value="TreeGrafter"/>
</dbReference>
<accession>A0A1Q5Q9R6</accession>
<evidence type="ECO:0000313" key="4">
    <source>
        <dbReference type="Proteomes" id="UP000214365"/>
    </source>
</evidence>
<gene>
    <name evidence="3" type="ORF">UA08_01174</name>
</gene>
<comment type="caution">
    <text evidence="3">The sequence shown here is derived from an EMBL/GenBank/DDBJ whole genome shotgun (WGS) entry which is preliminary data.</text>
</comment>
<evidence type="ECO:0000313" key="3">
    <source>
        <dbReference type="EMBL" id="OKL62672.1"/>
    </source>
</evidence>
<dbReference type="SUPFAM" id="SSF82153">
    <property type="entry name" value="FAS1 domain"/>
    <property type="match status" value="2"/>
</dbReference>
<dbReference type="PANTHER" id="PTHR10900:SF124">
    <property type="entry name" value="FI05614P"/>
    <property type="match status" value="1"/>
</dbReference>
<keyword evidence="1" id="KW-1133">Transmembrane helix</keyword>
<keyword evidence="4" id="KW-1185">Reference proteome</keyword>
<reference evidence="3 4" key="1">
    <citation type="submission" date="2015-06" db="EMBL/GenBank/DDBJ databases">
        <title>Talaromyces atroroseus IBT 11181 draft genome.</title>
        <authorList>
            <person name="Rasmussen K.B."/>
            <person name="Rasmussen S."/>
            <person name="Petersen B."/>
            <person name="Sicheritz-Ponten T."/>
            <person name="Mortensen U.H."/>
            <person name="Thrane U."/>
        </authorList>
    </citation>
    <scope>NUCLEOTIDE SEQUENCE [LARGE SCALE GENOMIC DNA]</scope>
    <source>
        <strain evidence="3 4">IBT 11181</strain>
    </source>
</reference>
<dbReference type="Pfam" id="PF02469">
    <property type="entry name" value="Fasciclin"/>
    <property type="match status" value="2"/>
</dbReference>
<dbReference type="GO" id="GO:0007155">
    <property type="term" value="P:cell adhesion"/>
    <property type="evidence" value="ECO:0007669"/>
    <property type="project" value="TreeGrafter"/>
</dbReference>
<feature type="domain" description="FAS1" evidence="2">
    <location>
        <begin position="203"/>
        <end position="352"/>
    </location>
</feature>
<dbReference type="SMART" id="SM00554">
    <property type="entry name" value="FAS1"/>
    <property type="match status" value="2"/>
</dbReference>
<dbReference type="EMBL" id="LFMY01000002">
    <property type="protein sequence ID" value="OKL62672.1"/>
    <property type="molecule type" value="Genomic_DNA"/>
</dbReference>
<dbReference type="InterPro" id="IPR050904">
    <property type="entry name" value="Adhesion/Biosynth-related"/>
</dbReference>
<dbReference type="OrthoDB" id="7700931at2759"/>
<keyword evidence="1" id="KW-0472">Membrane</keyword>
<dbReference type="PROSITE" id="PS50213">
    <property type="entry name" value="FAS1"/>
    <property type="match status" value="2"/>
</dbReference>
<name>A0A1Q5Q9R6_TALAT</name>
<sequence length="404" mass="45677">MPKFKGAIYQLSVAAFAVAIFGLCTQLYVRMLMGGVEKKTNAAIYENQKQVPNHLPGDLSLPSLYDVVRNDSRLSRFQRVLSYLPPDIVSFIEKADVAPTTLFAPIDDAFAQESFRWDTSALLWVLLSLYHHVPGNFTLDDLKAHDTIPTHHFADIFESFAQPISIQYSRLNTRLNHRATIVESEVKARNGHLYYIDRVLMLPNSTAYITRNSPEFSLLRKGLDETGLAVVVNDTSIHHGQTFFAPSNAAFKKLGSRVNDFLFSPWGKTCLRALLEYHVIANQTLFTNSHFKANGRGPGLIYMSTMVKPLQVKVNIVKNGERGALILNDAIPVTQSDIVVQDGVIHRVDEFLLPPKPETEAQNSSHSTPVWKKIWFKLFRANQMTVEELMERFEPYIDQLQDGI</sequence>
<dbReference type="InterPro" id="IPR000782">
    <property type="entry name" value="FAS1_domain"/>
</dbReference>